<accession>A0A074RYD2</accession>
<sequence>MPIYATTSEFRNEVWGKRPLSAPVNSEQVPEPMSLLAEESEPLLLTSRAPSPVPLVRSPVSRTFEEKVPHRTKSNSFSYLKCFLKLVVLMSGLMALSIVPYNWPSVHSAFSEKWSFIRGSQELPTSRHNQPTSSFEIPTVAYEGQSALNRCVKPSLMSLVPLQIKFEKVMDDADINSFAYNLKHAENDIIDMSQRAKHSSLPNKDLLVEQLYLITSTTKDTGRSFQRFSSRVRGMLDQIMVANRPNRFAPALLKLGVFELFQESNAIVTDLEELRVQFSLASGMAAQFKEDYTRQKAEKRSPTNLAYYWVDQKVLRDFETNFKLLEDICAELERVSMQVKGELSLFHRISNDLHVIHDQLSAVTAEMGSF</sequence>
<evidence type="ECO:0000313" key="1">
    <source>
        <dbReference type="EMBL" id="KEP52106.1"/>
    </source>
</evidence>
<dbReference type="HOGENOM" id="CLU_748314_0_0_1"/>
<comment type="caution">
    <text evidence="1">The sequence shown here is derived from an EMBL/GenBank/DDBJ whole genome shotgun (WGS) entry which is preliminary data.</text>
</comment>
<dbReference type="Proteomes" id="UP000027456">
    <property type="component" value="Unassembled WGS sequence"/>
</dbReference>
<protein>
    <submittedName>
        <fullName evidence="1">Uncharacterized protein</fullName>
    </submittedName>
</protein>
<reference evidence="1 2" key="1">
    <citation type="submission" date="2013-12" db="EMBL/GenBank/DDBJ databases">
        <authorList>
            <person name="Cubeta M."/>
            <person name="Pakala S."/>
            <person name="Fedorova N."/>
            <person name="Thomas E."/>
            <person name="Dean R."/>
            <person name="Jabaji S."/>
            <person name="Neate S."/>
            <person name="Toda T."/>
            <person name="Tavantzis S."/>
            <person name="Vilgalys R."/>
            <person name="Bharathan N."/>
            <person name="Pakala S."/>
            <person name="Losada L.S."/>
            <person name="Zafar N."/>
            <person name="Nierman W."/>
        </authorList>
    </citation>
    <scope>NUCLEOTIDE SEQUENCE [LARGE SCALE GENOMIC DNA]</scope>
    <source>
        <strain evidence="1 2">123E</strain>
    </source>
</reference>
<name>A0A074RYD2_9AGAM</name>
<dbReference type="OrthoDB" id="3261847at2759"/>
<dbReference type="AlphaFoldDB" id="A0A074RYD2"/>
<proteinExistence type="predicted"/>
<evidence type="ECO:0000313" key="2">
    <source>
        <dbReference type="Proteomes" id="UP000027456"/>
    </source>
</evidence>
<gene>
    <name evidence="1" type="ORF">V565_050620</name>
</gene>
<dbReference type="STRING" id="1423351.A0A074RYD2"/>
<dbReference type="EMBL" id="AZST01000124">
    <property type="protein sequence ID" value="KEP52106.1"/>
    <property type="molecule type" value="Genomic_DNA"/>
</dbReference>
<keyword evidence="2" id="KW-1185">Reference proteome</keyword>
<organism evidence="1 2">
    <name type="scientific">Rhizoctonia solani 123E</name>
    <dbReference type="NCBI Taxonomy" id="1423351"/>
    <lineage>
        <taxon>Eukaryota</taxon>
        <taxon>Fungi</taxon>
        <taxon>Dikarya</taxon>
        <taxon>Basidiomycota</taxon>
        <taxon>Agaricomycotina</taxon>
        <taxon>Agaricomycetes</taxon>
        <taxon>Cantharellales</taxon>
        <taxon>Ceratobasidiaceae</taxon>
        <taxon>Rhizoctonia</taxon>
    </lineage>
</organism>